<feature type="compositionally biased region" description="Basic and acidic residues" evidence="1">
    <location>
        <begin position="323"/>
        <end position="340"/>
    </location>
</feature>
<protein>
    <submittedName>
        <fullName evidence="2">Uncharacterized protein</fullName>
    </submittedName>
</protein>
<name>A0A0D1ZNG3_9EURO</name>
<evidence type="ECO:0000256" key="1">
    <source>
        <dbReference type="SAM" id="MobiDB-lite"/>
    </source>
</evidence>
<reference evidence="2 3" key="1">
    <citation type="submission" date="2015-01" db="EMBL/GenBank/DDBJ databases">
        <title>The Genome Sequence of Cladophialophora immunda CBS83496.</title>
        <authorList>
            <consortium name="The Broad Institute Genomics Platform"/>
            <person name="Cuomo C."/>
            <person name="de Hoog S."/>
            <person name="Gorbushina A."/>
            <person name="Stielow B."/>
            <person name="Teixiera M."/>
            <person name="Abouelleil A."/>
            <person name="Chapman S.B."/>
            <person name="Priest M."/>
            <person name="Young S.K."/>
            <person name="Wortman J."/>
            <person name="Nusbaum C."/>
            <person name="Birren B."/>
        </authorList>
    </citation>
    <scope>NUCLEOTIDE SEQUENCE [LARGE SCALE GENOMIC DNA]</scope>
    <source>
        <strain evidence="2 3">CBS 83496</strain>
    </source>
</reference>
<feature type="region of interest" description="Disordered" evidence="1">
    <location>
        <begin position="541"/>
        <end position="562"/>
    </location>
</feature>
<feature type="compositionally biased region" description="Basic and acidic residues" evidence="1">
    <location>
        <begin position="426"/>
        <end position="448"/>
    </location>
</feature>
<accession>A0A0D1ZNG3</accession>
<feature type="compositionally biased region" description="Basic and acidic residues" evidence="1">
    <location>
        <begin position="352"/>
        <end position="361"/>
    </location>
</feature>
<dbReference type="VEuPathDB" id="FungiDB:PV07_05285"/>
<dbReference type="RefSeq" id="XP_016249687.1">
    <property type="nucleotide sequence ID" value="XM_016392168.1"/>
</dbReference>
<evidence type="ECO:0000313" key="2">
    <source>
        <dbReference type="EMBL" id="KIW29471.1"/>
    </source>
</evidence>
<feature type="compositionally biased region" description="Polar residues" evidence="1">
    <location>
        <begin position="190"/>
        <end position="207"/>
    </location>
</feature>
<feature type="compositionally biased region" description="Basic and acidic residues" evidence="1">
    <location>
        <begin position="293"/>
        <end position="307"/>
    </location>
</feature>
<keyword evidence="3" id="KW-1185">Reference proteome</keyword>
<dbReference type="EMBL" id="KN847042">
    <property type="protein sequence ID" value="KIW29471.1"/>
    <property type="molecule type" value="Genomic_DNA"/>
</dbReference>
<feature type="compositionally biased region" description="Polar residues" evidence="1">
    <location>
        <begin position="461"/>
        <end position="475"/>
    </location>
</feature>
<dbReference type="Proteomes" id="UP000054466">
    <property type="component" value="Unassembled WGS sequence"/>
</dbReference>
<feature type="compositionally biased region" description="Basic residues" evidence="1">
    <location>
        <begin position="549"/>
        <end position="559"/>
    </location>
</feature>
<dbReference type="AlphaFoldDB" id="A0A0D1ZNG3"/>
<feature type="compositionally biased region" description="Polar residues" evidence="1">
    <location>
        <begin position="232"/>
        <end position="248"/>
    </location>
</feature>
<feature type="region of interest" description="Disordered" evidence="1">
    <location>
        <begin position="1"/>
        <end position="139"/>
    </location>
</feature>
<organism evidence="2 3">
    <name type="scientific">Cladophialophora immunda</name>
    <dbReference type="NCBI Taxonomy" id="569365"/>
    <lineage>
        <taxon>Eukaryota</taxon>
        <taxon>Fungi</taxon>
        <taxon>Dikarya</taxon>
        <taxon>Ascomycota</taxon>
        <taxon>Pezizomycotina</taxon>
        <taxon>Eurotiomycetes</taxon>
        <taxon>Chaetothyriomycetidae</taxon>
        <taxon>Chaetothyriales</taxon>
        <taxon>Herpotrichiellaceae</taxon>
        <taxon>Cladophialophora</taxon>
    </lineage>
</organism>
<gene>
    <name evidence="2" type="ORF">PV07_05285</name>
</gene>
<dbReference type="GeneID" id="27344479"/>
<feature type="compositionally biased region" description="Low complexity" evidence="1">
    <location>
        <begin position="63"/>
        <end position="74"/>
    </location>
</feature>
<sequence length="643" mass="71519">MDRREFAHLLSQTQSMMAPTRASTSAHFTAESCLTRPASASSPPLSPRQRFQAHVRTLNDQDSSPSRSASTTPRRSPELQHVSSLRVSYRESPSPKSPSRSGPTLKSSEMTLETFNNTQNEPYFITEEREAWSRPSPSRTTMPFTDDVFFLQPPDSHSPILQPSKQLRELRPFAPLAHPVDVNERPKTSRGPTHGQSNLTIEDANSTSREEDDLPARGSKFAEGSMNARSAGVSSSWQEHSSINSCSETESDDDPTPRASPQRSSIELNEFKPEAVIAPTLKQRLFKFGVKAKSKENATREEGEPAAKKKNGLRKSMSLWNLHSDKKKTADGLQSPEKKSAVSSHNSDLELLNDRKRRAEEAYAQQFGMKRRKSNVGLATATTGDQVSEDMVPTARSRSQSRPLPNDSRRLGQSPSKVVGADSEWSDTHNDLDHQKRPSRRELEKENQQLRALLRQKQQEKTPQPASSSKQQTPTVGIVHEDDLSTTKSSAKKQSQKQSGAAVPSIPSLPERAALKTLSNATNQPHVKNKGTGNLVVISTSDINDQPKHHPKKQRRRSSVVRGEGFSHPFSAILEEDEETGTVQARKENQCPTNDTLSRKPLSEVNSANEIVDIGGMKVKDHVAMTQMKSVQRENWEWPDDIF</sequence>
<feature type="compositionally biased region" description="Low complexity" evidence="1">
    <location>
        <begin position="92"/>
        <end position="103"/>
    </location>
</feature>
<feature type="region of interest" description="Disordered" evidence="1">
    <location>
        <begin position="175"/>
        <end position="274"/>
    </location>
</feature>
<dbReference type="HOGENOM" id="CLU_444829_0_0_1"/>
<feature type="region of interest" description="Disordered" evidence="1">
    <location>
        <begin position="293"/>
        <end position="509"/>
    </location>
</feature>
<dbReference type="OrthoDB" id="4152101at2759"/>
<feature type="compositionally biased region" description="Polar residues" evidence="1">
    <location>
        <begin position="104"/>
        <end position="121"/>
    </location>
</feature>
<proteinExistence type="predicted"/>
<evidence type="ECO:0000313" key="3">
    <source>
        <dbReference type="Proteomes" id="UP000054466"/>
    </source>
</evidence>
<feature type="compositionally biased region" description="Polar residues" evidence="1">
    <location>
        <begin position="10"/>
        <end position="27"/>
    </location>
</feature>